<evidence type="ECO:0000256" key="4">
    <source>
        <dbReference type="ARBA" id="ARBA00022490"/>
    </source>
</evidence>
<keyword evidence="8 12" id="KW-0862">Zinc</keyword>
<evidence type="ECO:0000256" key="10">
    <source>
        <dbReference type="ARBA" id="ARBA00022917"/>
    </source>
</evidence>
<feature type="short sequence motif" description="'HIGH' region" evidence="12">
    <location>
        <begin position="32"/>
        <end position="42"/>
    </location>
</feature>
<dbReference type="FunFam" id="3.40.50.620:FF:000140">
    <property type="entry name" value="Cysteine--tRNA ligase"/>
    <property type="match status" value="1"/>
</dbReference>
<comment type="subunit">
    <text evidence="3 12">Monomer.</text>
</comment>
<dbReference type="Pfam" id="PF23493">
    <property type="entry name" value="CysS_C"/>
    <property type="match status" value="1"/>
</dbReference>
<feature type="short sequence motif" description="'KMSKS' region" evidence="12">
    <location>
        <begin position="282"/>
        <end position="286"/>
    </location>
</feature>
<dbReference type="GO" id="GO:0004817">
    <property type="term" value="F:cysteine-tRNA ligase activity"/>
    <property type="evidence" value="ECO:0007669"/>
    <property type="project" value="UniProtKB-UniRule"/>
</dbReference>
<dbReference type="SMART" id="SM00840">
    <property type="entry name" value="DALR_2"/>
    <property type="match status" value="1"/>
</dbReference>
<sequence>MRNFYITDTLSRKKELFTPINPGHVGLYVCGPTVYGDAHLGHARPGVTYDVLVRLMRHLGYKVRYVRNITDVGHLEHDSDDGEDKIEKKARLEQIEPMEVAQTYTLRYHEAMRMLNVAPPSIEPRASGHIIEQIAIVKKILDAGYAYISNGSVYFDVQKYDKSHRYGILSGRTLDETKEGTRSLDGQEDKHAPYDFALWKKASPEHIMKWPSPWSEGFPGWHLECSAMSEKYLGKEFDIHGGGMDLMFPHHECELAQNMASRGTGGVRYWMHNNMITINGKKMGKSLGNFITLQELFTGSHKLLQQAYTPMTIRFFILQAHYRSTLDFSNEALQAAEKGLKKVMQAAKDLREMAAAAGIEPQACGTEGHTAAEFTYGEFTTDLAPEEGQSYAVPETIAKAAGQAAPSAEITSVINQVYDALCDDLNTPVALSHIFDAVRIINSAKEGKTKLSKADLYSLTRLFDDVVCGVLGLRDEEAAGGKAEKVIDGLMGMVLSERQAAKEAKDWATSDKIRDTLKALGINLKDTKDGTEWSF</sequence>
<dbReference type="GO" id="GO:0008270">
    <property type="term" value="F:zinc ion binding"/>
    <property type="evidence" value="ECO:0007669"/>
    <property type="project" value="UniProtKB-UniRule"/>
</dbReference>
<evidence type="ECO:0000256" key="5">
    <source>
        <dbReference type="ARBA" id="ARBA00022598"/>
    </source>
</evidence>
<evidence type="ECO:0000313" key="14">
    <source>
        <dbReference type="EMBL" id="MBO8455169.1"/>
    </source>
</evidence>
<name>A0A9D9HJV2_9BACT</name>
<keyword evidence="11 12" id="KW-0030">Aminoacyl-tRNA synthetase</keyword>
<feature type="binding site" evidence="12">
    <location>
        <position position="285"/>
    </location>
    <ligand>
        <name>ATP</name>
        <dbReference type="ChEBI" id="CHEBI:30616"/>
    </ligand>
</feature>
<dbReference type="GO" id="GO:0006423">
    <property type="term" value="P:cysteinyl-tRNA aminoacylation"/>
    <property type="evidence" value="ECO:0007669"/>
    <property type="project" value="UniProtKB-UniRule"/>
</dbReference>
<feature type="binding site" evidence="12">
    <location>
        <position position="225"/>
    </location>
    <ligand>
        <name>Zn(2+)</name>
        <dbReference type="ChEBI" id="CHEBI:29105"/>
    </ligand>
</feature>
<dbReference type="GO" id="GO:0005829">
    <property type="term" value="C:cytosol"/>
    <property type="evidence" value="ECO:0007669"/>
    <property type="project" value="TreeGrafter"/>
</dbReference>
<dbReference type="EC" id="6.1.1.16" evidence="12"/>
<dbReference type="Gene3D" id="3.40.50.620">
    <property type="entry name" value="HUPs"/>
    <property type="match status" value="1"/>
</dbReference>
<gene>
    <name evidence="12" type="primary">cysS</name>
    <name evidence="14" type="ORF">IAC08_02035</name>
</gene>
<feature type="binding site" evidence="12">
    <location>
        <position position="30"/>
    </location>
    <ligand>
        <name>Zn(2+)</name>
        <dbReference type="ChEBI" id="CHEBI:29105"/>
    </ligand>
</feature>
<comment type="subcellular location">
    <subcellularLocation>
        <location evidence="1 12">Cytoplasm</location>
    </subcellularLocation>
</comment>
<dbReference type="InterPro" id="IPR032678">
    <property type="entry name" value="tRNA-synt_1_cat_dom"/>
</dbReference>
<dbReference type="InterPro" id="IPR015273">
    <property type="entry name" value="Cys-tRNA-synt_Ia_DALR"/>
</dbReference>
<dbReference type="CDD" id="cd00672">
    <property type="entry name" value="CysRS_core"/>
    <property type="match status" value="1"/>
</dbReference>
<protein>
    <recommendedName>
        <fullName evidence="12">Cysteine--tRNA ligase</fullName>
        <ecNumber evidence="12">6.1.1.16</ecNumber>
    </recommendedName>
    <alternativeName>
        <fullName evidence="12">Cysteinyl-tRNA synthetase</fullName>
        <shortName evidence="12">CysRS</shortName>
    </alternativeName>
</protein>
<dbReference type="InterPro" id="IPR015803">
    <property type="entry name" value="Cys-tRNA-ligase"/>
</dbReference>
<keyword evidence="6 12" id="KW-0479">Metal-binding</keyword>
<evidence type="ECO:0000256" key="11">
    <source>
        <dbReference type="ARBA" id="ARBA00023146"/>
    </source>
</evidence>
<feature type="binding site" evidence="12">
    <location>
        <position position="254"/>
    </location>
    <ligand>
        <name>Zn(2+)</name>
        <dbReference type="ChEBI" id="CHEBI:29105"/>
    </ligand>
</feature>
<keyword evidence="5 12" id="KW-0436">Ligase</keyword>
<comment type="similarity">
    <text evidence="2 12">Belongs to the class-I aminoacyl-tRNA synthetase family.</text>
</comment>
<dbReference type="PANTHER" id="PTHR10890">
    <property type="entry name" value="CYSTEINYL-TRNA SYNTHETASE"/>
    <property type="match status" value="1"/>
</dbReference>
<evidence type="ECO:0000256" key="7">
    <source>
        <dbReference type="ARBA" id="ARBA00022741"/>
    </source>
</evidence>
<dbReference type="Gene3D" id="1.20.120.1910">
    <property type="entry name" value="Cysteine-tRNA ligase, C-terminal anti-codon recognition domain"/>
    <property type="match status" value="1"/>
</dbReference>
<keyword evidence="7 12" id="KW-0547">Nucleotide-binding</keyword>
<accession>A0A9D9HJV2</accession>
<dbReference type="Pfam" id="PF09190">
    <property type="entry name" value="DALR_2"/>
    <property type="match status" value="1"/>
</dbReference>
<comment type="caution">
    <text evidence="14">The sequence shown here is derived from an EMBL/GenBank/DDBJ whole genome shotgun (WGS) entry which is preliminary data.</text>
</comment>
<evidence type="ECO:0000256" key="3">
    <source>
        <dbReference type="ARBA" id="ARBA00011245"/>
    </source>
</evidence>
<dbReference type="InterPro" id="IPR056411">
    <property type="entry name" value="CysS_C"/>
</dbReference>
<organism evidence="14 15">
    <name type="scientific">Candidatus Cryptobacteroides intestinigallinarum</name>
    <dbReference type="NCBI Taxonomy" id="2840767"/>
    <lineage>
        <taxon>Bacteria</taxon>
        <taxon>Pseudomonadati</taxon>
        <taxon>Bacteroidota</taxon>
        <taxon>Bacteroidia</taxon>
        <taxon>Bacteroidales</taxon>
        <taxon>Candidatus Cryptobacteroides</taxon>
    </lineage>
</organism>
<evidence type="ECO:0000256" key="12">
    <source>
        <dbReference type="HAMAP-Rule" id="MF_00041"/>
    </source>
</evidence>
<keyword evidence="10 12" id="KW-0648">Protein biosynthesis</keyword>
<comment type="catalytic activity">
    <reaction evidence="12">
        <text>tRNA(Cys) + L-cysteine + ATP = L-cysteinyl-tRNA(Cys) + AMP + diphosphate</text>
        <dbReference type="Rhea" id="RHEA:17773"/>
        <dbReference type="Rhea" id="RHEA-COMP:9661"/>
        <dbReference type="Rhea" id="RHEA-COMP:9679"/>
        <dbReference type="ChEBI" id="CHEBI:30616"/>
        <dbReference type="ChEBI" id="CHEBI:33019"/>
        <dbReference type="ChEBI" id="CHEBI:35235"/>
        <dbReference type="ChEBI" id="CHEBI:78442"/>
        <dbReference type="ChEBI" id="CHEBI:78517"/>
        <dbReference type="ChEBI" id="CHEBI:456215"/>
        <dbReference type="EC" id="6.1.1.16"/>
    </reaction>
</comment>
<dbReference type="SUPFAM" id="SSF47323">
    <property type="entry name" value="Anticodon-binding domain of a subclass of class I aminoacyl-tRNA synthetases"/>
    <property type="match status" value="1"/>
</dbReference>
<evidence type="ECO:0000256" key="8">
    <source>
        <dbReference type="ARBA" id="ARBA00022833"/>
    </source>
</evidence>
<dbReference type="InterPro" id="IPR024909">
    <property type="entry name" value="Cys-tRNA/MSH_ligase"/>
</dbReference>
<evidence type="ECO:0000256" key="9">
    <source>
        <dbReference type="ARBA" id="ARBA00022840"/>
    </source>
</evidence>
<dbReference type="GO" id="GO:0005524">
    <property type="term" value="F:ATP binding"/>
    <property type="evidence" value="ECO:0007669"/>
    <property type="project" value="UniProtKB-UniRule"/>
</dbReference>
<evidence type="ECO:0000259" key="13">
    <source>
        <dbReference type="SMART" id="SM00840"/>
    </source>
</evidence>
<reference evidence="14" key="2">
    <citation type="journal article" date="2021" name="PeerJ">
        <title>Extensive microbial diversity within the chicken gut microbiome revealed by metagenomics and culture.</title>
        <authorList>
            <person name="Gilroy R."/>
            <person name="Ravi A."/>
            <person name="Getino M."/>
            <person name="Pursley I."/>
            <person name="Horton D.L."/>
            <person name="Alikhan N.F."/>
            <person name="Baker D."/>
            <person name="Gharbi K."/>
            <person name="Hall N."/>
            <person name="Watson M."/>
            <person name="Adriaenssens E.M."/>
            <person name="Foster-Nyarko E."/>
            <person name="Jarju S."/>
            <person name="Secka A."/>
            <person name="Antonio M."/>
            <person name="Oren A."/>
            <person name="Chaudhuri R.R."/>
            <person name="La Ragione R."/>
            <person name="Hildebrand F."/>
            <person name="Pallen M.J."/>
        </authorList>
    </citation>
    <scope>NUCLEOTIDE SEQUENCE</scope>
    <source>
        <strain evidence="14">B1-3475</strain>
    </source>
</reference>
<dbReference type="InterPro" id="IPR014729">
    <property type="entry name" value="Rossmann-like_a/b/a_fold"/>
</dbReference>
<evidence type="ECO:0000256" key="6">
    <source>
        <dbReference type="ARBA" id="ARBA00022723"/>
    </source>
</evidence>
<feature type="binding site" evidence="12">
    <location>
        <position position="250"/>
    </location>
    <ligand>
        <name>Zn(2+)</name>
        <dbReference type="ChEBI" id="CHEBI:29105"/>
    </ligand>
</feature>
<evidence type="ECO:0000256" key="1">
    <source>
        <dbReference type="ARBA" id="ARBA00004496"/>
    </source>
</evidence>
<dbReference type="AlphaFoldDB" id="A0A9D9HJV2"/>
<dbReference type="InterPro" id="IPR009080">
    <property type="entry name" value="tRNAsynth_Ia_anticodon-bd"/>
</dbReference>
<comment type="cofactor">
    <cofactor evidence="12">
        <name>Zn(2+)</name>
        <dbReference type="ChEBI" id="CHEBI:29105"/>
    </cofactor>
    <text evidence="12">Binds 1 zinc ion per subunit.</text>
</comment>
<dbReference type="Proteomes" id="UP000823617">
    <property type="component" value="Unassembled WGS sequence"/>
</dbReference>
<proteinExistence type="inferred from homology"/>
<dbReference type="PRINTS" id="PR00983">
    <property type="entry name" value="TRNASYNTHCYS"/>
</dbReference>
<dbReference type="NCBIfam" id="TIGR00435">
    <property type="entry name" value="cysS"/>
    <property type="match status" value="1"/>
</dbReference>
<keyword evidence="4 12" id="KW-0963">Cytoplasm</keyword>
<reference evidence="14" key="1">
    <citation type="submission" date="2020-10" db="EMBL/GenBank/DDBJ databases">
        <authorList>
            <person name="Gilroy R."/>
        </authorList>
    </citation>
    <scope>NUCLEOTIDE SEQUENCE</scope>
    <source>
        <strain evidence="14">B1-3475</strain>
    </source>
</reference>
<dbReference type="SUPFAM" id="SSF52374">
    <property type="entry name" value="Nucleotidylyl transferase"/>
    <property type="match status" value="1"/>
</dbReference>
<dbReference type="EMBL" id="JADIMK010000015">
    <property type="protein sequence ID" value="MBO8455169.1"/>
    <property type="molecule type" value="Genomic_DNA"/>
</dbReference>
<keyword evidence="9 12" id="KW-0067">ATP-binding</keyword>
<evidence type="ECO:0000256" key="2">
    <source>
        <dbReference type="ARBA" id="ARBA00005594"/>
    </source>
</evidence>
<dbReference type="PANTHER" id="PTHR10890:SF3">
    <property type="entry name" value="CYSTEINE--TRNA LIGASE, CYTOPLASMIC"/>
    <property type="match status" value="1"/>
</dbReference>
<dbReference type="Pfam" id="PF01406">
    <property type="entry name" value="tRNA-synt_1e"/>
    <property type="match status" value="1"/>
</dbReference>
<evidence type="ECO:0000313" key="15">
    <source>
        <dbReference type="Proteomes" id="UP000823617"/>
    </source>
</evidence>
<feature type="domain" description="Cysteinyl-tRNA synthetase class Ia DALR" evidence="13">
    <location>
        <begin position="416"/>
        <end position="486"/>
    </location>
</feature>
<dbReference type="HAMAP" id="MF_00041">
    <property type="entry name" value="Cys_tRNA_synth"/>
    <property type="match status" value="1"/>
</dbReference>